<dbReference type="PANTHER" id="PTHR30419:SF2">
    <property type="entry name" value="LYSR FAMILY TRANSCRIPTIONAL REGULATOR"/>
    <property type="match status" value="1"/>
</dbReference>
<dbReference type="InterPro" id="IPR005119">
    <property type="entry name" value="LysR_subst-bd"/>
</dbReference>
<dbReference type="SUPFAM" id="SSF46785">
    <property type="entry name" value="Winged helix' DNA-binding domain"/>
    <property type="match status" value="1"/>
</dbReference>
<evidence type="ECO:0000313" key="7">
    <source>
        <dbReference type="Proteomes" id="UP000603940"/>
    </source>
</evidence>
<dbReference type="InterPro" id="IPR050950">
    <property type="entry name" value="HTH-type_LysR_regulators"/>
</dbReference>
<sequence length="308" mass="33186">MRYDLTDLKLFRAIAELSSLSLGANKVALSAGSASYRLKNLEHTAGTQLFRRTPRGMDLTPAGQALLRHVTQVLSDLEVMHGEMSSFAKGMRGSIRLLANSSSLNSHLSLALSTFLAEHPQVNIELEEQNSEDIVLAVHDGSADLGVVAGSIESGPLHATPYAEDRLILAVPRGHALAGSGEMRLLDGLPYDFVCMNRTSSNFQFLQSTASRLGHHLRVRIHVHSFDAVLDFVAAGVGIALVPQSIYAKADGAGRCVALDLSDSWAHRSLKLVTRDIAREPPFVRALRNHLTRYASPGSGPINGPLAL</sequence>
<keyword evidence="7" id="KW-1185">Reference proteome</keyword>
<reference evidence="6 7" key="1">
    <citation type="journal article" date="2009" name="Int. J. Syst. Evol. Microbiol.">
        <title>Transfer of Teichococcus ludipueritiae and Muricoccus roseus to the genus Roseomonas, as Roseomonas ludipueritiae comb. nov. and Roseomonas rosea comb. nov., respectively, and emended description of the genus Roseomonas.</title>
        <authorList>
            <person name="Sanchez-Porro C."/>
            <person name="Gallego V."/>
            <person name="Busse H.J."/>
            <person name="Kampfer P."/>
            <person name="Ventosa A."/>
        </authorList>
    </citation>
    <scope>NUCLEOTIDE SEQUENCE [LARGE SCALE GENOMIC DNA]</scope>
    <source>
        <strain evidence="6 7">DSM 14915</strain>
    </source>
</reference>
<protein>
    <submittedName>
        <fullName evidence="6">LysR family transcriptional regulator</fullName>
    </submittedName>
</protein>
<dbReference type="Gene3D" id="1.10.10.10">
    <property type="entry name" value="Winged helix-like DNA-binding domain superfamily/Winged helix DNA-binding domain"/>
    <property type="match status" value="1"/>
</dbReference>
<comment type="similarity">
    <text evidence="1">Belongs to the LysR transcriptional regulatory family.</text>
</comment>
<accession>A0ABR7R3B3</accession>
<keyword evidence="4" id="KW-0804">Transcription</keyword>
<organism evidence="6 7">
    <name type="scientific">Pseudoroseomonas ludipueritiae</name>
    <dbReference type="NCBI Taxonomy" id="198093"/>
    <lineage>
        <taxon>Bacteria</taxon>
        <taxon>Pseudomonadati</taxon>
        <taxon>Pseudomonadota</taxon>
        <taxon>Alphaproteobacteria</taxon>
        <taxon>Acetobacterales</taxon>
        <taxon>Acetobacteraceae</taxon>
        <taxon>Pseudoroseomonas</taxon>
    </lineage>
</organism>
<dbReference type="SUPFAM" id="SSF53850">
    <property type="entry name" value="Periplasmic binding protein-like II"/>
    <property type="match status" value="1"/>
</dbReference>
<dbReference type="InterPro" id="IPR036390">
    <property type="entry name" value="WH_DNA-bd_sf"/>
</dbReference>
<keyword evidence="2" id="KW-0805">Transcription regulation</keyword>
<evidence type="ECO:0000259" key="5">
    <source>
        <dbReference type="PROSITE" id="PS50931"/>
    </source>
</evidence>
<dbReference type="PROSITE" id="PS50931">
    <property type="entry name" value="HTH_LYSR"/>
    <property type="match status" value="1"/>
</dbReference>
<dbReference type="PANTHER" id="PTHR30419">
    <property type="entry name" value="HTH-TYPE TRANSCRIPTIONAL REGULATOR YBHD"/>
    <property type="match status" value="1"/>
</dbReference>
<evidence type="ECO:0000256" key="4">
    <source>
        <dbReference type="ARBA" id="ARBA00023163"/>
    </source>
</evidence>
<dbReference type="Pfam" id="PF03466">
    <property type="entry name" value="LysR_substrate"/>
    <property type="match status" value="1"/>
</dbReference>
<evidence type="ECO:0000256" key="3">
    <source>
        <dbReference type="ARBA" id="ARBA00023125"/>
    </source>
</evidence>
<dbReference type="Proteomes" id="UP000603940">
    <property type="component" value="Unassembled WGS sequence"/>
</dbReference>
<name>A0ABR7R3B3_9PROT</name>
<feature type="domain" description="HTH lysR-type" evidence="5">
    <location>
        <begin position="1"/>
        <end position="60"/>
    </location>
</feature>
<evidence type="ECO:0000313" key="6">
    <source>
        <dbReference type="EMBL" id="MBC9176215.1"/>
    </source>
</evidence>
<dbReference type="InterPro" id="IPR000847">
    <property type="entry name" value="LysR_HTH_N"/>
</dbReference>
<dbReference type="Gene3D" id="3.40.190.290">
    <property type="match status" value="1"/>
</dbReference>
<dbReference type="InterPro" id="IPR036388">
    <property type="entry name" value="WH-like_DNA-bd_sf"/>
</dbReference>
<proteinExistence type="inferred from homology"/>
<dbReference type="EMBL" id="JACTUZ010000009">
    <property type="protein sequence ID" value="MBC9176215.1"/>
    <property type="molecule type" value="Genomic_DNA"/>
</dbReference>
<evidence type="ECO:0000256" key="2">
    <source>
        <dbReference type="ARBA" id="ARBA00023015"/>
    </source>
</evidence>
<comment type="caution">
    <text evidence="6">The sequence shown here is derived from an EMBL/GenBank/DDBJ whole genome shotgun (WGS) entry which is preliminary data.</text>
</comment>
<dbReference type="Pfam" id="PF00126">
    <property type="entry name" value="HTH_1"/>
    <property type="match status" value="1"/>
</dbReference>
<gene>
    <name evidence="6" type="ORF">IBL25_04585</name>
</gene>
<dbReference type="RefSeq" id="WP_187777376.1">
    <property type="nucleotide sequence ID" value="NZ_JACTUZ010000009.1"/>
</dbReference>
<evidence type="ECO:0000256" key="1">
    <source>
        <dbReference type="ARBA" id="ARBA00009437"/>
    </source>
</evidence>
<keyword evidence="3" id="KW-0238">DNA-binding</keyword>